<reference evidence="2 3" key="1">
    <citation type="submission" date="2020-07" db="EMBL/GenBank/DDBJ databases">
        <title>Genomic Encyclopedia of Type Strains, Phase IV (KMG-IV): sequencing the most valuable type-strain genomes for metagenomic binning, comparative biology and taxonomic classification.</title>
        <authorList>
            <person name="Goeker M."/>
        </authorList>
    </citation>
    <scope>NUCLEOTIDE SEQUENCE [LARGE SCALE GENOMIC DNA]</scope>
    <source>
        <strain evidence="2 3">DSM 45533</strain>
    </source>
</reference>
<evidence type="ECO:0000313" key="2">
    <source>
        <dbReference type="EMBL" id="MBA2891906.1"/>
    </source>
</evidence>
<comment type="caution">
    <text evidence="2">The sequence shown here is derived from an EMBL/GenBank/DDBJ whole genome shotgun (WGS) entry which is preliminary data.</text>
</comment>
<proteinExistence type="predicted"/>
<feature type="compositionally biased region" description="Low complexity" evidence="1">
    <location>
        <begin position="8"/>
        <end position="18"/>
    </location>
</feature>
<evidence type="ECO:0000256" key="1">
    <source>
        <dbReference type="SAM" id="MobiDB-lite"/>
    </source>
</evidence>
<dbReference type="RefSeq" id="WP_181610656.1">
    <property type="nucleotide sequence ID" value="NZ_BAABAM010000002.1"/>
</dbReference>
<evidence type="ECO:0000313" key="3">
    <source>
        <dbReference type="Proteomes" id="UP000530928"/>
    </source>
</evidence>
<organism evidence="2 3">
    <name type="scientific">Nonomuraea soli</name>
    <dbReference type="NCBI Taxonomy" id="1032476"/>
    <lineage>
        <taxon>Bacteria</taxon>
        <taxon>Bacillati</taxon>
        <taxon>Actinomycetota</taxon>
        <taxon>Actinomycetes</taxon>
        <taxon>Streptosporangiales</taxon>
        <taxon>Streptosporangiaceae</taxon>
        <taxon>Nonomuraea</taxon>
    </lineage>
</organism>
<sequence>MISINAMASAASATTTSSVKDPVRHAPSPIVRTYEFDGVLQTARWYTESAPRAATPTDRLRPARPTRVSHRRAVDALTTAGLRWKSSGHCIDRRVHVCTSLEDVRSETIHDVIALKRVSGCPIMVTGGTEAGHAPGFFSHARGYKLDILHNACIDRYITKNYPKSGMRPDGSTLYRAPGGTVFADEFDHWDILFK</sequence>
<name>A0A7W0CIN9_9ACTN</name>
<dbReference type="EMBL" id="JACDUR010000003">
    <property type="protein sequence ID" value="MBA2891906.1"/>
    <property type="molecule type" value="Genomic_DNA"/>
</dbReference>
<protein>
    <submittedName>
        <fullName evidence="2">Uncharacterized protein</fullName>
    </submittedName>
</protein>
<dbReference type="AlphaFoldDB" id="A0A7W0CIN9"/>
<accession>A0A7W0CIN9</accession>
<gene>
    <name evidence="2" type="ORF">HNR30_003247</name>
</gene>
<keyword evidence="3" id="KW-1185">Reference proteome</keyword>
<dbReference type="Proteomes" id="UP000530928">
    <property type="component" value="Unassembled WGS sequence"/>
</dbReference>
<feature type="region of interest" description="Disordered" evidence="1">
    <location>
        <begin position="1"/>
        <end position="24"/>
    </location>
</feature>